<keyword evidence="3" id="KW-1185">Reference proteome</keyword>
<evidence type="ECO:0000313" key="2">
    <source>
        <dbReference type="EMBL" id="KAG1793158.1"/>
    </source>
</evidence>
<dbReference type="InterPro" id="IPR045341">
    <property type="entry name" value="DUF6532"/>
</dbReference>
<feature type="domain" description="DUF6532" evidence="1">
    <location>
        <begin position="28"/>
        <end position="219"/>
    </location>
</feature>
<dbReference type="Proteomes" id="UP000719766">
    <property type="component" value="Unassembled WGS sequence"/>
</dbReference>
<accession>A0A9P7DH15</accession>
<evidence type="ECO:0000313" key="3">
    <source>
        <dbReference type="Proteomes" id="UP000719766"/>
    </source>
</evidence>
<dbReference type="Pfam" id="PF20149">
    <property type="entry name" value="DUF6532"/>
    <property type="match status" value="1"/>
</dbReference>
<name>A0A9P7DH15_9AGAM</name>
<reference evidence="2" key="1">
    <citation type="journal article" date="2020" name="New Phytol.">
        <title>Comparative genomics reveals dynamic genome evolution in host specialist ectomycorrhizal fungi.</title>
        <authorList>
            <person name="Lofgren L.A."/>
            <person name="Nguyen N.H."/>
            <person name="Vilgalys R."/>
            <person name="Ruytinx J."/>
            <person name="Liao H.L."/>
            <person name="Branco S."/>
            <person name="Kuo A."/>
            <person name="LaButti K."/>
            <person name="Lipzen A."/>
            <person name="Andreopoulos W."/>
            <person name="Pangilinan J."/>
            <person name="Riley R."/>
            <person name="Hundley H."/>
            <person name="Na H."/>
            <person name="Barry K."/>
            <person name="Grigoriev I.V."/>
            <person name="Stajich J.E."/>
            <person name="Kennedy P.G."/>
        </authorList>
    </citation>
    <scope>NUCLEOTIDE SEQUENCE</scope>
    <source>
        <strain evidence="2">S12</strain>
    </source>
</reference>
<proteinExistence type="predicted"/>
<protein>
    <recommendedName>
        <fullName evidence="1">DUF6532 domain-containing protein</fullName>
    </recommendedName>
</protein>
<gene>
    <name evidence="2" type="ORF">HD556DRAFT_1443908</name>
</gene>
<dbReference type="GeneID" id="64600461"/>
<sequence>MKKSSDGSRQRTKAGDFDEISKEILVTATSIFRCLIVTQAPFPDGVAVEMRLAKEAWRDACEIKGANVKITPPLVKILLRHTSHVRGELKMKMRSLTSSFFGFQSGSLRDVIGHNRDLVESLKNGSAFAFKDWTSKTGLYKSELLQDGINIMWFANRNNEGVVYPKYFDPIPVEVVALVLTGIECCIDEWLQGLKENIKFTSATYASVYRGHFELLQRFHERTAPYKLLERLHDSLLHRARSHAGVEALTLLPAVSRIGDRAFDDAIHEYQLEEEEEEEEGCRG</sequence>
<dbReference type="AlphaFoldDB" id="A0A9P7DH15"/>
<comment type="caution">
    <text evidence="2">The sequence shown here is derived from an EMBL/GenBank/DDBJ whole genome shotgun (WGS) entry which is preliminary data.</text>
</comment>
<organism evidence="2 3">
    <name type="scientific">Suillus plorans</name>
    <dbReference type="NCBI Taxonomy" id="116603"/>
    <lineage>
        <taxon>Eukaryota</taxon>
        <taxon>Fungi</taxon>
        <taxon>Dikarya</taxon>
        <taxon>Basidiomycota</taxon>
        <taxon>Agaricomycotina</taxon>
        <taxon>Agaricomycetes</taxon>
        <taxon>Agaricomycetidae</taxon>
        <taxon>Boletales</taxon>
        <taxon>Suillineae</taxon>
        <taxon>Suillaceae</taxon>
        <taxon>Suillus</taxon>
    </lineage>
</organism>
<dbReference type="OrthoDB" id="3249407at2759"/>
<dbReference type="EMBL" id="JABBWE010000032">
    <property type="protein sequence ID" value="KAG1793158.1"/>
    <property type="molecule type" value="Genomic_DNA"/>
</dbReference>
<dbReference type="RefSeq" id="XP_041159647.1">
    <property type="nucleotide sequence ID" value="XM_041306697.1"/>
</dbReference>
<evidence type="ECO:0000259" key="1">
    <source>
        <dbReference type="Pfam" id="PF20149"/>
    </source>
</evidence>